<evidence type="ECO:0000313" key="1">
    <source>
        <dbReference type="EMBL" id="AVO22577.1"/>
    </source>
</evidence>
<dbReference type="GeneID" id="55607738"/>
<dbReference type="RefSeq" id="YP_009837547.1">
    <property type="nucleotide sequence ID" value="NC_048701.1"/>
</dbReference>
<organism evidence="1 2">
    <name type="scientific">Anoxybacillus phage A403</name>
    <dbReference type="NCBI Taxonomy" id="2099336"/>
    <lineage>
        <taxon>Viruses</taxon>
        <taxon>Duplodnaviria</taxon>
        <taxon>Heunggongvirae</taxon>
        <taxon>Uroviricota</taxon>
        <taxon>Caudoviricetes</taxon>
        <taxon>Tandoganvirus</taxon>
        <taxon>Tandoganvirus A403</taxon>
    </lineage>
</organism>
<dbReference type="InterPro" id="IPR053745">
    <property type="entry name" value="Viral_Tail_Comp_sf"/>
</dbReference>
<dbReference type="Gene3D" id="3.30.2000.30">
    <property type="match status" value="1"/>
</dbReference>
<protein>
    <recommendedName>
        <fullName evidence="3">DUF3168 domain-containing protein</fullName>
    </recommendedName>
</protein>
<evidence type="ECO:0000313" key="2">
    <source>
        <dbReference type="Proteomes" id="UP000240948"/>
    </source>
</evidence>
<dbReference type="Proteomes" id="UP000240948">
    <property type="component" value="Segment"/>
</dbReference>
<name>A0A2P1JTV2_9CAUD</name>
<evidence type="ECO:0008006" key="3">
    <source>
        <dbReference type="Google" id="ProtNLM"/>
    </source>
</evidence>
<keyword evidence="2" id="KW-1185">Reference proteome</keyword>
<accession>A0A2P1JTV2</accession>
<sequence length="126" mass="14652">MKSPQQSVYDAVFATSLNLGYSTYPYLPAKDVAYPFVFVGEQFDQDIPTKSVIYGLVNQTIHIYHTYKKRRELTDMMNTLKREFRKLKKAGNYYLAVRNINAQTMIDNSTGEPLLHGIIEIEFRFN</sequence>
<dbReference type="KEGG" id="vg:55607738"/>
<dbReference type="EMBL" id="MG969427">
    <property type="protein sequence ID" value="AVO22577.1"/>
    <property type="molecule type" value="Genomic_DNA"/>
</dbReference>
<proteinExistence type="predicted"/>
<reference evidence="1 2" key="1">
    <citation type="submission" date="2018-02" db="EMBL/GenBank/DDBJ databases">
        <title>Identification and Molecular Characterization of a Novel Bacteriophage isolated from Anoxybacillus caldiproteolyticus.</title>
        <authorList>
            <person name="Sahin E."/>
            <person name="Karaca B."/>
            <person name="Gursoy G.E."/>
            <person name="Coleri Cihan A."/>
        </authorList>
    </citation>
    <scope>NUCLEOTIDE SEQUENCE [LARGE SCALE GENOMIC DNA]</scope>
</reference>